<evidence type="ECO:0000256" key="14">
    <source>
        <dbReference type="ARBA" id="ARBA00038490"/>
    </source>
</evidence>
<evidence type="ECO:0000256" key="2">
    <source>
        <dbReference type="ARBA" id="ARBA00004123"/>
    </source>
</evidence>
<dbReference type="SUPFAM" id="SSF57850">
    <property type="entry name" value="RING/U-box"/>
    <property type="match status" value="1"/>
</dbReference>
<dbReference type="STRING" id="52247.A0A4T0X3J2"/>
<protein>
    <recommendedName>
        <fullName evidence="3">ubiquitinyl hydrolase 1</fullName>
        <ecNumber evidence="3">3.4.19.12</ecNumber>
    </recommendedName>
</protein>
<dbReference type="PROSITE" id="PS00972">
    <property type="entry name" value="USP_1"/>
    <property type="match status" value="1"/>
</dbReference>
<evidence type="ECO:0000256" key="10">
    <source>
        <dbReference type="ARBA" id="ARBA00022833"/>
    </source>
</evidence>
<dbReference type="InterPro" id="IPR005344">
    <property type="entry name" value="TMEM33/Pom33"/>
</dbReference>
<dbReference type="AlphaFoldDB" id="A0A4T0X3J2"/>
<evidence type="ECO:0000256" key="12">
    <source>
        <dbReference type="ARBA" id="ARBA00023163"/>
    </source>
</evidence>
<evidence type="ECO:0000256" key="5">
    <source>
        <dbReference type="ARBA" id="ARBA00022723"/>
    </source>
</evidence>
<dbReference type="InterPro" id="IPR028889">
    <property type="entry name" value="USP"/>
</dbReference>
<keyword evidence="12" id="KW-0804">Transcription</keyword>
<dbReference type="PANTHER" id="PTHR21646">
    <property type="entry name" value="UBIQUITIN CARBOXYL-TERMINAL HYDROLASE"/>
    <property type="match status" value="1"/>
</dbReference>
<dbReference type="InterPro" id="IPR001394">
    <property type="entry name" value="Peptidase_C19_UCH"/>
</dbReference>
<dbReference type="EMBL" id="SELW01000262">
    <property type="protein sequence ID" value="TID29775.1"/>
    <property type="molecule type" value="Genomic_DNA"/>
</dbReference>
<dbReference type="Gene3D" id="3.90.70.10">
    <property type="entry name" value="Cysteine proteinases"/>
    <property type="match status" value="1"/>
</dbReference>
<keyword evidence="13" id="KW-0539">Nucleus</keyword>
<proteinExistence type="inferred from homology"/>
<dbReference type="InterPro" id="IPR001607">
    <property type="entry name" value="Znf_UBP"/>
</dbReference>
<comment type="catalytic activity">
    <reaction evidence="1">
        <text>Thiol-dependent hydrolysis of ester, thioester, amide, peptide and isopeptide bonds formed by the C-terminal Gly of ubiquitin (a 76-residue protein attached to proteins as an intracellular targeting signal).</text>
        <dbReference type="EC" id="3.4.19.12"/>
    </reaction>
</comment>
<dbReference type="Pfam" id="PF03661">
    <property type="entry name" value="TMEM33_Pom33"/>
    <property type="match status" value="1"/>
</dbReference>
<dbReference type="GO" id="GO:0016020">
    <property type="term" value="C:membrane"/>
    <property type="evidence" value="ECO:0007669"/>
    <property type="project" value="InterPro"/>
</dbReference>
<dbReference type="SUPFAM" id="SSF54001">
    <property type="entry name" value="Cysteine proteinases"/>
    <property type="match status" value="1"/>
</dbReference>
<sequence>MFNNTSRMMASNTEIILTTFYIIPLFKIAFRLLFGRFLNGNIEQIWIDVKNIFLFLVTINFLRMRYSVDPYTRTQILQFDNTFNGILWNPNVPEALRQVLASLSTFDLLKTMATVHSKKTVPNNSVAEKSVVVDATSNKTTLTQKPIKSVQQSDNSQRSSQTRIEEVSSQEICEIYSMLLPCLHLRKVMSSQAKEMVMKTYKVAMNIVIAKIKSAHSFHSKYLDRNGRKMNTKMLQKLISTTLKCKDCKENKCTSHKRVFMCLQCTNIGCFSAKHAYMHAKKTGHIFGIDPSNGELLCFKCGDLISHELLEEIKYNALKEAGLLDRVPGLPYVPFENNKEDIQLMQISTRIPSFKDKLGLRGFVNLGSTCFMSSVLQTILHNPFIRHYYLNGGHSQSNCPKSHTECMSCCLNLIFQDFYTNPTLSAYGLTSFVEAAWKVKRSLAGYSEQDAHEFWQFLVQQIHKSDTASNTPVADKRGSPNTTENVDDNGDNSTRCDYYPLYCPYNSKDLSTLELALRLITT</sequence>
<name>A0A4T0X3J2_9ASCO</name>
<keyword evidence="10" id="KW-0862">Zinc</keyword>
<keyword evidence="5" id="KW-0479">Metal-binding</keyword>
<dbReference type="GO" id="GO:0016579">
    <property type="term" value="P:protein deubiquitination"/>
    <property type="evidence" value="ECO:0007669"/>
    <property type="project" value="InterPro"/>
</dbReference>
<keyword evidence="17" id="KW-0472">Membrane</keyword>
<keyword evidence="7" id="KW-0833">Ubl conjugation pathway</keyword>
<evidence type="ECO:0000313" key="21">
    <source>
        <dbReference type="Proteomes" id="UP000307173"/>
    </source>
</evidence>
<evidence type="ECO:0000256" key="6">
    <source>
        <dbReference type="ARBA" id="ARBA00022771"/>
    </source>
</evidence>
<comment type="caution">
    <text evidence="20">The sequence shown here is derived from an EMBL/GenBank/DDBJ whole genome shotgun (WGS) entry which is preliminary data.</text>
</comment>
<feature type="region of interest" description="Disordered" evidence="16">
    <location>
        <begin position="468"/>
        <end position="491"/>
    </location>
</feature>
<feature type="domain" description="USP" evidence="18">
    <location>
        <begin position="361"/>
        <end position="522"/>
    </location>
</feature>
<dbReference type="GO" id="GO:0006508">
    <property type="term" value="P:proteolysis"/>
    <property type="evidence" value="ECO:0007669"/>
    <property type="project" value="UniProtKB-KW"/>
</dbReference>
<evidence type="ECO:0000256" key="16">
    <source>
        <dbReference type="SAM" id="MobiDB-lite"/>
    </source>
</evidence>
<dbReference type="Pfam" id="PF02148">
    <property type="entry name" value="zf-UBP"/>
    <property type="match status" value="1"/>
</dbReference>
<keyword evidence="21" id="KW-1185">Reference proteome</keyword>
<feature type="domain" description="UBP-type" evidence="19">
    <location>
        <begin position="218"/>
        <end position="324"/>
    </location>
</feature>
<dbReference type="PANTHER" id="PTHR21646:SF33">
    <property type="entry name" value="UBIQUITIN CARBOXYL-TERMINAL HYDROLASE 22"/>
    <property type="match status" value="1"/>
</dbReference>
<keyword evidence="17" id="KW-0812">Transmembrane</keyword>
<dbReference type="OrthoDB" id="289038at2759"/>
<keyword evidence="8" id="KW-0378">Hydrolase</keyword>
<dbReference type="GO" id="GO:0008270">
    <property type="term" value="F:zinc ion binding"/>
    <property type="evidence" value="ECO:0007669"/>
    <property type="project" value="UniProtKB-KW"/>
</dbReference>
<dbReference type="InterPro" id="IPR038765">
    <property type="entry name" value="Papain-like_cys_pep_sf"/>
</dbReference>
<evidence type="ECO:0000256" key="7">
    <source>
        <dbReference type="ARBA" id="ARBA00022786"/>
    </source>
</evidence>
<evidence type="ECO:0000256" key="17">
    <source>
        <dbReference type="SAM" id="Phobius"/>
    </source>
</evidence>
<dbReference type="InterPro" id="IPR018200">
    <property type="entry name" value="USP_CS"/>
</dbReference>
<evidence type="ECO:0000259" key="18">
    <source>
        <dbReference type="PROSITE" id="PS50235"/>
    </source>
</evidence>
<feature type="transmembrane region" description="Helical" evidence="17">
    <location>
        <begin position="15"/>
        <end position="33"/>
    </location>
</feature>
<dbReference type="GO" id="GO:0005634">
    <property type="term" value="C:nucleus"/>
    <property type="evidence" value="ECO:0007669"/>
    <property type="project" value="UniProtKB-SubCell"/>
</dbReference>
<dbReference type="Proteomes" id="UP000307173">
    <property type="component" value="Unassembled WGS sequence"/>
</dbReference>
<evidence type="ECO:0000313" key="20">
    <source>
        <dbReference type="EMBL" id="TID29775.1"/>
    </source>
</evidence>
<gene>
    <name evidence="20" type="ORF">CANINC_001693</name>
</gene>
<organism evidence="20 21">
    <name type="scientific">Pichia inconspicua</name>
    <dbReference type="NCBI Taxonomy" id="52247"/>
    <lineage>
        <taxon>Eukaryota</taxon>
        <taxon>Fungi</taxon>
        <taxon>Dikarya</taxon>
        <taxon>Ascomycota</taxon>
        <taxon>Saccharomycotina</taxon>
        <taxon>Pichiomycetes</taxon>
        <taxon>Pichiales</taxon>
        <taxon>Pichiaceae</taxon>
        <taxon>Pichia</taxon>
    </lineage>
</organism>
<reference evidence="20 21" key="1">
    <citation type="journal article" date="2019" name="Front. Genet.">
        <title>Whole-Genome Sequencing of the Opportunistic Yeast Pathogen Candida inconspicua Uncovers Its Hybrid Origin.</title>
        <authorList>
            <person name="Mixao V."/>
            <person name="Hansen A.P."/>
            <person name="Saus E."/>
            <person name="Boekhout T."/>
            <person name="Lass-Florl C."/>
            <person name="Gabaldon T."/>
        </authorList>
    </citation>
    <scope>NUCLEOTIDE SEQUENCE [LARGE SCALE GENOMIC DNA]</scope>
    <source>
        <strain evidence="20 21">CBS 180</strain>
    </source>
</reference>
<keyword evidence="6 15" id="KW-0863">Zinc-finger</keyword>
<dbReference type="PROSITE" id="PS50235">
    <property type="entry name" value="USP_3"/>
    <property type="match status" value="1"/>
</dbReference>
<keyword evidence="17" id="KW-1133">Transmembrane helix</keyword>
<dbReference type="EC" id="3.4.19.12" evidence="3"/>
<dbReference type="InterPro" id="IPR013083">
    <property type="entry name" value="Znf_RING/FYVE/PHD"/>
</dbReference>
<evidence type="ECO:0000256" key="11">
    <source>
        <dbReference type="ARBA" id="ARBA00023015"/>
    </source>
</evidence>
<accession>A0A4T0X3J2</accession>
<evidence type="ECO:0000256" key="13">
    <source>
        <dbReference type="ARBA" id="ARBA00023242"/>
    </source>
</evidence>
<keyword evidence="9" id="KW-0788">Thiol protease</keyword>
<evidence type="ECO:0000256" key="15">
    <source>
        <dbReference type="PROSITE-ProRule" id="PRU00502"/>
    </source>
</evidence>
<evidence type="ECO:0000256" key="3">
    <source>
        <dbReference type="ARBA" id="ARBA00012759"/>
    </source>
</evidence>
<comment type="subcellular location">
    <subcellularLocation>
        <location evidence="2">Nucleus</location>
    </subcellularLocation>
</comment>
<evidence type="ECO:0000256" key="9">
    <source>
        <dbReference type="ARBA" id="ARBA00022807"/>
    </source>
</evidence>
<feature type="region of interest" description="Disordered" evidence="16">
    <location>
        <begin position="143"/>
        <end position="163"/>
    </location>
</feature>
<dbReference type="SMART" id="SM00290">
    <property type="entry name" value="ZnF_UBP"/>
    <property type="match status" value="1"/>
</dbReference>
<dbReference type="Gene3D" id="3.30.40.10">
    <property type="entry name" value="Zinc/RING finger domain, C3HC4 (zinc finger)"/>
    <property type="match status" value="1"/>
</dbReference>
<comment type="similarity">
    <text evidence="14">Belongs to the peptidase C19 family. UBP8 subfamily.</text>
</comment>
<dbReference type="GO" id="GO:0004843">
    <property type="term" value="F:cysteine-type deubiquitinase activity"/>
    <property type="evidence" value="ECO:0007669"/>
    <property type="project" value="UniProtKB-EC"/>
</dbReference>
<evidence type="ECO:0000256" key="4">
    <source>
        <dbReference type="ARBA" id="ARBA00022670"/>
    </source>
</evidence>
<dbReference type="Pfam" id="PF00443">
    <property type="entry name" value="UCH"/>
    <property type="match status" value="1"/>
</dbReference>
<evidence type="ECO:0000259" key="19">
    <source>
        <dbReference type="PROSITE" id="PS50271"/>
    </source>
</evidence>
<keyword evidence="4" id="KW-0645">Protease</keyword>
<dbReference type="PROSITE" id="PS50271">
    <property type="entry name" value="ZF_UBP"/>
    <property type="match status" value="1"/>
</dbReference>
<dbReference type="InterPro" id="IPR050185">
    <property type="entry name" value="Ub_carboxyl-term_hydrolase"/>
</dbReference>
<evidence type="ECO:0000256" key="8">
    <source>
        <dbReference type="ARBA" id="ARBA00022801"/>
    </source>
</evidence>
<evidence type="ECO:0000256" key="1">
    <source>
        <dbReference type="ARBA" id="ARBA00000707"/>
    </source>
</evidence>
<keyword evidence="11" id="KW-0805">Transcription regulation</keyword>